<name>A0A1H6Z3Q2_9PSED</name>
<accession>A0A1H6Z3Q2</accession>
<organism evidence="1 2">
    <name type="scientific">Pseudomonas linyingensis</name>
    <dbReference type="NCBI Taxonomy" id="915471"/>
    <lineage>
        <taxon>Bacteria</taxon>
        <taxon>Pseudomonadati</taxon>
        <taxon>Pseudomonadota</taxon>
        <taxon>Gammaproteobacteria</taxon>
        <taxon>Pseudomonadales</taxon>
        <taxon>Pseudomonadaceae</taxon>
        <taxon>Pseudomonas</taxon>
    </lineage>
</organism>
<evidence type="ECO:0000313" key="2">
    <source>
        <dbReference type="Proteomes" id="UP000242930"/>
    </source>
</evidence>
<protein>
    <submittedName>
        <fullName evidence="1">Uncharacterized protein</fullName>
    </submittedName>
</protein>
<dbReference type="AlphaFoldDB" id="A0A1H6Z3Q2"/>
<sequence length="210" mass="24109">MNPFVSSEDCVRPKGAPEFFAFSLKKDQSVRFFHRASLWRWARVEFDHFAVSLRVNEQSLTATSGKVAISISYEDNFSDRLIVFETGLGEALRVDVCRYAETTGCAVEFLSNRFLHENEIASGNYLRMLSYIVKRREVLTERNLDRCLRVVRDNNKVVQDAVKELAIEFRDNAAALFFELVRRGNITLADVQTCKLTGRTKFSAEEKFGE</sequence>
<dbReference type="RefSeq" id="WP_139214673.1">
    <property type="nucleotide sequence ID" value="NZ_FNZE01000009.1"/>
</dbReference>
<gene>
    <name evidence="1" type="ORF">SAMN05216201_109151</name>
</gene>
<evidence type="ECO:0000313" key="1">
    <source>
        <dbReference type="EMBL" id="SEJ48061.1"/>
    </source>
</evidence>
<proteinExistence type="predicted"/>
<dbReference type="STRING" id="915471.SAMN05216201_109151"/>
<reference evidence="2" key="1">
    <citation type="submission" date="2016-10" db="EMBL/GenBank/DDBJ databases">
        <authorList>
            <person name="Varghese N."/>
            <person name="Submissions S."/>
        </authorList>
    </citation>
    <scope>NUCLEOTIDE SEQUENCE [LARGE SCALE GENOMIC DNA]</scope>
    <source>
        <strain evidence="2">LMG 25967</strain>
    </source>
</reference>
<dbReference type="Proteomes" id="UP000242930">
    <property type="component" value="Unassembled WGS sequence"/>
</dbReference>
<keyword evidence="2" id="KW-1185">Reference proteome</keyword>
<dbReference type="EMBL" id="FNZE01000009">
    <property type="protein sequence ID" value="SEJ48061.1"/>
    <property type="molecule type" value="Genomic_DNA"/>
</dbReference>
<dbReference type="OrthoDB" id="6883369at2"/>